<dbReference type="EMBL" id="KT006965">
    <property type="protein sequence ID" value="AKQ01413.1"/>
    <property type="molecule type" value="Genomic_DNA"/>
</dbReference>
<dbReference type="Pfam" id="PF04977">
    <property type="entry name" value="DivIC"/>
    <property type="match status" value="1"/>
</dbReference>
<organism evidence="3">
    <name type="scientific">uncultured delta proteobacterium Rifle_16ft_4_minimus_184</name>
    <dbReference type="NCBI Taxonomy" id="1665175"/>
    <lineage>
        <taxon>Bacteria</taxon>
        <taxon>Deltaproteobacteria</taxon>
        <taxon>environmental samples</taxon>
    </lineage>
</organism>
<accession>A0A0H4T1G3</accession>
<keyword evidence="2" id="KW-1133">Transmembrane helix</keyword>
<keyword evidence="2" id="KW-0812">Transmembrane</keyword>
<evidence type="ECO:0000256" key="1">
    <source>
        <dbReference type="SAM" id="Coils"/>
    </source>
</evidence>
<feature type="transmembrane region" description="Helical" evidence="2">
    <location>
        <begin position="15"/>
        <end position="33"/>
    </location>
</feature>
<feature type="coiled-coil region" evidence="1">
    <location>
        <begin position="41"/>
        <end position="75"/>
    </location>
</feature>
<sequence>MAIPLRDPNRKKRRIPLLIAAGLVVAAVFISLFRDMGIVDSWKLRRTERQLRSEVDQLRRENALLKQTVEDLRGNPAVIEQEARRLGLIKEGENVIVVPPRMDARPQPAQRPGANRP</sequence>
<evidence type="ECO:0000256" key="2">
    <source>
        <dbReference type="SAM" id="Phobius"/>
    </source>
</evidence>
<proteinExistence type="predicted"/>
<keyword evidence="2" id="KW-0472">Membrane</keyword>
<dbReference type="AlphaFoldDB" id="A0A0H4T1G3"/>
<dbReference type="InterPro" id="IPR007060">
    <property type="entry name" value="FtsL/DivIC"/>
</dbReference>
<name>A0A0H4T1G3_9DELT</name>
<evidence type="ECO:0008006" key="4">
    <source>
        <dbReference type="Google" id="ProtNLM"/>
    </source>
</evidence>
<reference evidence="3" key="1">
    <citation type="journal article" date="2015" name="ISME J.">
        <title>Aquifer environment selects for microbial species cohorts in sediment and groundwater.</title>
        <authorList>
            <person name="Hug L.A."/>
            <person name="Thomas B.C."/>
            <person name="Brown C.T."/>
            <person name="Frischkorn K.R."/>
            <person name="Williams K.H."/>
            <person name="Tringe S.G."/>
            <person name="Banfield J.F."/>
        </authorList>
    </citation>
    <scope>NUCLEOTIDE SEQUENCE</scope>
</reference>
<keyword evidence="1" id="KW-0175">Coiled coil</keyword>
<protein>
    <recommendedName>
        <fullName evidence="4">Septum formation initiator, cell division protein FtsB</fullName>
    </recommendedName>
</protein>
<evidence type="ECO:0000313" key="3">
    <source>
        <dbReference type="EMBL" id="AKQ01413.1"/>
    </source>
</evidence>